<dbReference type="InterPro" id="IPR029069">
    <property type="entry name" value="HotDog_dom_sf"/>
</dbReference>
<name>A0A502EB75_9MYCO</name>
<evidence type="ECO:0000313" key="4">
    <source>
        <dbReference type="Proteomes" id="UP000320095"/>
    </source>
</evidence>
<feature type="domain" description="FAS1-like dehydratase" evidence="2">
    <location>
        <begin position="8"/>
        <end position="136"/>
    </location>
</feature>
<proteinExistence type="inferred from homology"/>
<evidence type="ECO:0000256" key="1">
    <source>
        <dbReference type="HAMAP-Rule" id="MF_00799"/>
    </source>
</evidence>
<dbReference type="SUPFAM" id="SSF54637">
    <property type="entry name" value="Thioesterase/thiol ester dehydrase-isomerase"/>
    <property type="match status" value="1"/>
</dbReference>
<dbReference type="Pfam" id="PF13452">
    <property type="entry name" value="FAS1_DH_region"/>
    <property type="match status" value="1"/>
</dbReference>
<dbReference type="EMBL" id="RCZG01000003">
    <property type="protein sequence ID" value="TPG34938.1"/>
    <property type="molecule type" value="Genomic_DNA"/>
</dbReference>
<dbReference type="InterPro" id="IPR016709">
    <property type="entry name" value="HadA-like"/>
</dbReference>
<dbReference type="PIRSF" id="PIRSF018072">
    <property type="entry name" value="UCP018072"/>
    <property type="match status" value="1"/>
</dbReference>
<gene>
    <name evidence="3" type="ORF">EAH80_08975</name>
</gene>
<dbReference type="Proteomes" id="UP000320095">
    <property type="component" value="Unassembled WGS sequence"/>
</dbReference>
<comment type="caution">
    <text evidence="3">The sequence shown here is derived from an EMBL/GenBank/DDBJ whole genome shotgun (WGS) entry which is preliminary data.</text>
</comment>
<dbReference type="HAMAP" id="MF_00799">
    <property type="entry name" value="UPF0336"/>
    <property type="match status" value="1"/>
</dbReference>
<comment type="similarity">
    <text evidence="1">Belongs to the UPF0336 family.</text>
</comment>
<protein>
    <recommendedName>
        <fullName evidence="1">UPF0336 protein EAH80_08975</fullName>
    </recommendedName>
</protein>
<dbReference type="OrthoDB" id="5415111at2"/>
<accession>A0A502EB75</accession>
<dbReference type="CDD" id="cd03441">
    <property type="entry name" value="R_hydratase_like"/>
    <property type="match status" value="1"/>
</dbReference>
<organism evidence="3 4">
    <name type="scientific">Mycolicibacterium hodleri</name>
    <dbReference type="NCBI Taxonomy" id="49897"/>
    <lineage>
        <taxon>Bacteria</taxon>
        <taxon>Bacillati</taxon>
        <taxon>Actinomycetota</taxon>
        <taxon>Actinomycetes</taxon>
        <taxon>Mycobacteriales</taxon>
        <taxon>Mycobacteriaceae</taxon>
        <taxon>Mycolicibacterium</taxon>
    </lineage>
</organism>
<evidence type="ECO:0000313" key="3">
    <source>
        <dbReference type="EMBL" id="TPG34938.1"/>
    </source>
</evidence>
<dbReference type="InterPro" id="IPR039569">
    <property type="entry name" value="FAS1-like_DH_region"/>
</dbReference>
<dbReference type="AlphaFoldDB" id="A0A502EB75"/>
<reference evidence="3 4" key="1">
    <citation type="journal article" date="2019" name="Environ. Microbiol.">
        <title>Species interactions and distinct microbial communities in high Arctic permafrost affected cryosols are associated with the CH4 and CO2 gas fluxes.</title>
        <authorList>
            <person name="Altshuler I."/>
            <person name="Hamel J."/>
            <person name="Turney S."/>
            <person name="Magnuson E."/>
            <person name="Levesque R."/>
            <person name="Greer C."/>
            <person name="Whyte L.G."/>
        </authorList>
    </citation>
    <scope>NUCLEOTIDE SEQUENCE [LARGE SCALE GENOMIC DNA]</scope>
    <source>
        <strain evidence="3 4">S5.20</strain>
    </source>
</reference>
<sequence>MALSPDIVGMTYTYPEPYVVGREVVRQYANAVKNEDAAYVDEDAARALGHDAILAPLTFISILGLRAQMAFFEHANIPIFDEKLIQAEQGLKLLQPIKAGDTLYCHIRIDSLRQAFGADVLTLRSRITNQHGETVQEDYTTMAGRSEADGTA</sequence>
<evidence type="ECO:0000259" key="2">
    <source>
        <dbReference type="Pfam" id="PF13452"/>
    </source>
</evidence>
<dbReference type="Gene3D" id="3.10.129.10">
    <property type="entry name" value="Hotdog Thioesterase"/>
    <property type="match status" value="1"/>
</dbReference>
<keyword evidence="4" id="KW-1185">Reference proteome</keyword>